<feature type="domain" description="SHSP" evidence="4">
    <location>
        <begin position="52"/>
        <end position="167"/>
    </location>
</feature>
<dbReference type="InterPro" id="IPR002068">
    <property type="entry name" value="A-crystallin/Hsp20_dom"/>
</dbReference>
<evidence type="ECO:0000256" key="3">
    <source>
        <dbReference type="SAM" id="SignalP"/>
    </source>
</evidence>
<dbReference type="RefSeq" id="WP_193113849.1">
    <property type="nucleotide sequence ID" value="NZ_CP041165.1"/>
</dbReference>
<accession>A0A7M3V9J1</accession>
<name>A0A7M3V9J1_9BACT</name>
<keyword evidence="6" id="KW-1185">Reference proteome</keyword>
<dbReference type="CDD" id="cd06464">
    <property type="entry name" value="ACD_sHsps-like"/>
    <property type="match status" value="1"/>
</dbReference>
<dbReference type="Gene3D" id="2.60.40.790">
    <property type="match status" value="1"/>
</dbReference>
<dbReference type="InterPro" id="IPR008978">
    <property type="entry name" value="HSP20-like_chaperone"/>
</dbReference>
<feature type="chain" id="PRO_5032851718" evidence="3">
    <location>
        <begin position="21"/>
        <end position="167"/>
    </location>
</feature>
<reference evidence="5 6" key="1">
    <citation type="submission" date="2019-06" db="EMBL/GenBank/DDBJ databases">
        <title>Sulfurimonas gotlandica sp. nov., a chemoautotrophic and psychrotolerant epsilonproteobacterium isolated from a pelagic redoxcline, and an emended description of the genus Sulfurimonas.</title>
        <authorList>
            <person name="Wang S."/>
            <person name="Jiang L."/>
            <person name="Shao Z."/>
        </authorList>
    </citation>
    <scope>NUCLEOTIDE SEQUENCE [LARGE SCALE GENOMIC DNA]</scope>
    <source>
        <strain evidence="5 6">B2</strain>
    </source>
</reference>
<evidence type="ECO:0000256" key="1">
    <source>
        <dbReference type="PROSITE-ProRule" id="PRU00285"/>
    </source>
</evidence>
<proteinExistence type="inferred from homology"/>
<evidence type="ECO:0000313" key="6">
    <source>
        <dbReference type="Proteomes" id="UP000593910"/>
    </source>
</evidence>
<dbReference type="Pfam" id="PF00011">
    <property type="entry name" value="HSP20"/>
    <property type="match status" value="1"/>
</dbReference>
<evidence type="ECO:0000313" key="5">
    <source>
        <dbReference type="EMBL" id="QOP40424.1"/>
    </source>
</evidence>
<dbReference type="KEGG" id="smax:FJR03_01155"/>
<evidence type="ECO:0000259" key="4">
    <source>
        <dbReference type="PROSITE" id="PS01031"/>
    </source>
</evidence>
<comment type="similarity">
    <text evidence="1 2">Belongs to the small heat shock protein (HSP20) family.</text>
</comment>
<dbReference type="InterPro" id="IPR031107">
    <property type="entry name" value="Small_HSP"/>
</dbReference>
<evidence type="ECO:0000256" key="2">
    <source>
        <dbReference type="RuleBase" id="RU003616"/>
    </source>
</evidence>
<gene>
    <name evidence="5" type="ORF">FJR03_01155</name>
</gene>
<dbReference type="SUPFAM" id="SSF49764">
    <property type="entry name" value="HSP20-like chaperones"/>
    <property type="match status" value="1"/>
</dbReference>
<dbReference type="PANTHER" id="PTHR11527">
    <property type="entry name" value="HEAT-SHOCK PROTEIN 20 FAMILY MEMBER"/>
    <property type="match status" value="1"/>
</dbReference>
<dbReference type="AlphaFoldDB" id="A0A7M3V9J1"/>
<keyword evidence="3" id="KW-0732">Signal</keyword>
<dbReference type="Proteomes" id="UP000593910">
    <property type="component" value="Chromosome"/>
</dbReference>
<organism evidence="5 6">
    <name type="scientific">Sulfurimonas marina</name>
    <dbReference type="NCBI Taxonomy" id="2590551"/>
    <lineage>
        <taxon>Bacteria</taxon>
        <taxon>Pseudomonadati</taxon>
        <taxon>Campylobacterota</taxon>
        <taxon>Epsilonproteobacteria</taxon>
        <taxon>Campylobacterales</taxon>
        <taxon>Sulfurimonadaceae</taxon>
        <taxon>Sulfurimonas</taxon>
    </lineage>
</organism>
<protein>
    <submittedName>
        <fullName evidence="5">Hsp20/alpha crystallin family protein</fullName>
    </submittedName>
</protein>
<feature type="signal peptide" evidence="3">
    <location>
        <begin position="1"/>
        <end position="20"/>
    </location>
</feature>
<dbReference type="PROSITE" id="PS01031">
    <property type="entry name" value="SHSP"/>
    <property type="match status" value="1"/>
</dbReference>
<dbReference type="EMBL" id="CP041165">
    <property type="protein sequence ID" value="QOP40424.1"/>
    <property type="molecule type" value="Genomic_DNA"/>
</dbReference>
<sequence length="167" mass="19193">MKRIIETLAFSSILASVAFAGTVFINDPYEDEFEKMGKYMNSLVESHMNASAIGNYNYPRTNVQDKKDEIVIEFDLAGVDKKDIQLSLDEQNILKLSGKKEHKVEEKKENGKYIRREIYYGSFQKAIQLPENIIQSSLETNYENGILTITIKKKELKKPKVKIIPIN</sequence>